<dbReference type="Gene3D" id="3.90.980.10">
    <property type="entry name" value="DNA primase, catalytic core, N-terminal domain"/>
    <property type="match status" value="1"/>
</dbReference>
<dbReference type="GO" id="GO:0000428">
    <property type="term" value="C:DNA-directed RNA polymerase complex"/>
    <property type="evidence" value="ECO:0007669"/>
    <property type="project" value="UniProtKB-KW"/>
</dbReference>
<dbReference type="InterPro" id="IPR037068">
    <property type="entry name" value="DNA_primase_core_N_sf"/>
</dbReference>
<dbReference type="Gene3D" id="3.90.580.10">
    <property type="entry name" value="Zinc finger, CHC2-type domain"/>
    <property type="match status" value="1"/>
</dbReference>
<evidence type="ECO:0000256" key="14">
    <source>
        <dbReference type="PIRSR" id="PIRSR002811-1"/>
    </source>
</evidence>
<dbReference type="GO" id="GO:0003899">
    <property type="term" value="F:DNA-directed RNA polymerase activity"/>
    <property type="evidence" value="ECO:0007669"/>
    <property type="project" value="UniProtKB-UniRule"/>
</dbReference>
<gene>
    <name evidence="12" type="primary">dnaG</name>
    <name evidence="16" type="ORF">COY32_05730</name>
</gene>
<evidence type="ECO:0000256" key="13">
    <source>
        <dbReference type="PIRNR" id="PIRNR002811"/>
    </source>
</evidence>
<feature type="domain" description="Toprim" evidence="15">
    <location>
        <begin position="251"/>
        <end position="332"/>
    </location>
</feature>
<dbReference type="SMART" id="SM00400">
    <property type="entry name" value="ZnF_CHCC"/>
    <property type="match status" value="1"/>
</dbReference>
<dbReference type="NCBIfam" id="TIGR01391">
    <property type="entry name" value="dnaG"/>
    <property type="match status" value="1"/>
</dbReference>
<dbReference type="Pfam" id="PF08275">
    <property type="entry name" value="DNAG_N"/>
    <property type="match status" value="1"/>
</dbReference>
<evidence type="ECO:0000313" key="17">
    <source>
        <dbReference type="Proteomes" id="UP000228920"/>
    </source>
</evidence>
<keyword evidence="3 12" id="KW-0808">Transferase</keyword>
<comment type="catalytic activity">
    <reaction evidence="12">
        <text>ssDNA + n NTP = ssDNA/pppN(pN)n-1 hybrid + (n-1) diphosphate.</text>
        <dbReference type="EC" id="2.7.7.101"/>
    </reaction>
</comment>
<keyword evidence="4 12" id="KW-0548">Nucleotidyltransferase</keyword>
<evidence type="ECO:0000256" key="7">
    <source>
        <dbReference type="ARBA" id="ARBA00022771"/>
    </source>
</evidence>
<sequence>MDNAQKIKENIDIVAHIGKTIELKKTGKNFRGVCPFHREKTPSFFVSPDRQTWHCFGCSKGGDIITYTMEKEGLDFLGTLEILSQTYNIPLEARTSTEAGPDERIYQTLKDASSYFRTQLLLPENTHAFEYISKTRGVSDELITRFSIGYAPNSWDQTGRFLQNEGHSESLLTEAGLAIKKEGGTGWYDRFRDRIVFPIEDRMGRVVGFTARSLNKEETAKYLNSPETSVFKKSKLLYGLSQAKDKILLQDYAIVVEGTLDVISFHLHGIENVVAPLGTALTQDHISMLRRLSKRVIFLFDSDKAGIDATFRSIPLALQAGMEVKVAQLSEGKDPDEAFRADATKTKQDISQAQDAISFAITYAQSSFDSHSPHFQKQAADIVLPLIRSIENSIDQEAALRKLSNVLHISLETLNKELYKTSGITPINLISEHTTKTTNQNSISKSKQLWETLVASLLQLPDSLQEDATFIEIIKPLKVSSTTHPLLSIAQKLLSELKQRGKIEVSSFIRDLTEIERTTADLLLLKDLGTIVDNNETYKDAVMHIVLSIRRYQTRSRIAQISAIAAPSEEEMIELKTITQALKNLQ</sequence>
<dbReference type="Pfam" id="PF13155">
    <property type="entry name" value="Toprim_2"/>
    <property type="match status" value="1"/>
</dbReference>
<keyword evidence="7 12" id="KW-0863">Zinc-finger</keyword>
<dbReference type="Proteomes" id="UP000228920">
    <property type="component" value="Unassembled WGS sequence"/>
</dbReference>
<dbReference type="EC" id="2.7.7.101" evidence="12"/>
<dbReference type="GO" id="GO:0006269">
    <property type="term" value="P:DNA replication, synthesis of primer"/>
    <property type="evidence" value="ECO:0007669"/>
    <property type="project" value="UniProtKB-UniRule"/>
</dbReference>
<dbReference type="PANTHER" id="PTHR30313:SF2">
    <property type="entry name" value="DNA PRIMASE"/>
    <property type="match status" value="1"/>
</dbReference>
<dbReference type="HAMAP" id="MF_00974">
    <property type="entry name" value="DNA_primase_DnaG"/>
    <property type="match status" value="1"/>
</dbReference>
<keyword evidence="11 12" id="KW-0804">Transcription</keyword>
<dbReference type="InterPro" id="IPR050219">
    <property type="entry name" value="DnaG_primase"/>
</dbReference>
<dbReference type="Gene3D" id="3.40.1360.10">
    <property type="match status" value="1"/>
</dbReference>
<evidence type="ECO:0000256" key="2">
    <source>
        <dbReference type="ARBA" id="ARBA00022515"/>
    </source>
</evidence>
<organism evidence="16 17">
    <name type="scientific">candidate division WWE3 bacterium CG_4_10_14_0_2_um_filter_41_14</name>
    <dbReference type="NCBI Taxonomy" id="1975072"/>
    <lineage>
        <taxon>Bacteria</taxon>
        <taxon>Katanobacteria</taxon>
    </lineage>
</organism>
<name>A0A2M7TGA4_UNCKA</name>
<keyword evidence="2 12" id="KW-0639">Primosome</keyword>
<evidence type="ECO:0000256" key="4">
    <source>
        <dbReference type="ARBA" id="ARBA00022695"/>
    </source>
</evidence>
<comment type="subunit">
    <text evidence="12">Monomer. Interacts with DnaB.</text>
</comment>
<evidence type="ECO:0000256" key="6">
    <source>
        <dbReference type="ARBA" id="ARBA00022723"/>
    </source>
</evidence>
<dbReference type="InterPro" id="IPR030846">
    <property type="entry name" value="DnaG_bac"/>
</dbReference>
<dbReference type="InterPro" id="IPR034151">
    <property type="entry name" value="TOPRIM_DnaG_bac"/>
</dbReference>
<dbReference type="PANTHER" id="PTHR30313">
    <property type="entry name" value="DNA PRIMASE"/>
    <property type="match status" value="1"/>
</dbReference>
<evidence type="ECO:0000259" key="15">
    <source>
        <dbReference type="PROSITE" id="PS50880"/>
    </source>
</evidence>
<dbReference type="GO" id="GO:0008270">
    <property type="term" value="F:zinc ion binding"/>
    <property type="evidence" value="ECO:0007669"/>
    <property type="project" value="UniProtKB-UniRule"/>
</dbReference>
<dbReference type="InterPro" id="IPR013264">
    <property type="entry name" value="DNAG_N"/>
</dbReference>
<dbReference type="InterPro" id="IPR019475">
    <property type="entry name" value="DNA_primase_DnaB-bd"/>
</dbReference>
<dbReference type="FunFam" id="3.90.580.10:FF:000001">
    <property type="entry name" value="DNA primase"/>
    <property type="match status" value="1"/>
</dbReference>
<dbReference type="Pfam" id="PF10410">
    <property type="entry name" value="DnaB_bind"/>
    <property type="match status" value="1"/>
</dbReference>
<dbReference type="PIRSF" id="PIRSF002811">
    <property type="entry name" value="DnaG"/>
    <property type="match status" value="1"/>
</dbReference>
<dbReference type="AlphaFoldDB" id="A0A2M7TGA4"/>
<comment type="function">
    <text evidence="12 13">RNA polymerase that catalyzes the synthesis of short RNA molecules used as primers for DNA polymerase during DNA replication.</text>
</comment>
<dbReference type="InterPro" id="IPR006171">
    <property type="entry name" value="TOPRIM_dom"/>
</dbReference>
<evidence type="ECO:0000256" key="9">
    <source>
        <dbReference type="ARBA" id="ARBA00022842"/>
    </source>
</evidence>
<keyword evidence="6 12" id="KW-0479">Metal-binding</keyword>
<evidence type="ECO:0000256" key="10">
    <source>
        <dbReference type="ARBA" id="ARBA00023125"/>
    </source>
</evidence>
<accession>A0A2M7TGA4</accession>
<dbReference type="GO" id="GO:0003677">
    <property type="term" value="F:DNA binding"/>
    <property type="evidence" value="ECO:0007669"/>
    <property type="project" value="UniProtKB-KW"/>
</dbReference>
<evidence type="ECO:0000256" key="3">
    <source>
        <dbReference type="ARBA" id="ARBA00022679"/>
    </source>
</evidence>
<dbReference type="SUPFAM" id="SSF57783">
    <property type="entry name" value="Zinc beta-ribbon"/>
    <property type="match status" value="1"/>
</dbReference>
<comment type="domain">
    <text evidence="12">Contains an N-terminal zinc-binding domain, a central core domain that contains the primase activity, and a C-terminal DnaB-binding domain.</text>
</comment>
<evidence type="ECO:0000256" key="11">
    <source>
        <dbReference type="ARBA" id="ARBA00023163"/>
    </source>
</evidence>
<dbReference type="InterPro" id="IPR002694">
    <property type="entry name" value="Znf_CHC2"/>
</dbReference>
<dbReference type="SMART" id="SM00493">
    <property type="entry name" value="TOPRIM"/>
    <property type="match status" value="1"/>
</dbReference>
<protein>
    <recommendedName>
        <fullName evidence="12 13">DNA primase</fullName>
        <ecNumber evidence="12">2.7.7.101</ecNumber>
    </recommendedName>
</protein>
<evidence type="ECO:0000256" key="1">
    <source>
        <dbReference type="ARBA" id="ARBA00022478"/>
    </source>
</evidence>
<dbReference type="GO" id="GO:0005737">
    <property type="term" value="C:cytoplasm"/>
    <property type="evidence" value="ECO:0007669"/>
    <property type="project" value="TreeGrafter"/>
</dbReference>
<dbReference type="Pfam" id="PF01807">
    <property type="entry name" value="Zn_ribbon_DnaG"/>
    <property type="match status" value="1"/>
</dbReference>
<keyword evidence="9" id="KW-0460">Magnesium</keyword>
<dbReference type="SUPFAM" id="SSF56731">
    <property type="entry name" value="DNA primase core"/>
    <property type="match status" value="1"/>
</dbReference>
<keyword evidence="1 12" id="KW-0240">DNA-directed RNA polymerase</keyword>
<dbReference type="InterPro" id="IPR006295">
    <property type="entry name" value="DNA_primase_DnaG"/>
</dbReference>
<dbReference type="EMBL" id="PFNL01000154">
    <property type="protein sequence ID" value="PIZ45014.1"/>
    <property type="molecule type" value="Genomic_DNA"/>
</dbReference>
<proteinExistence type="inferred from homology"/>
<evidence type="ECO:0000256" key="12">
    <source>
        <dbReference type="HAMAP-Rule" id="MF_00974"/>
    </source>
</evidence>
<dbReference type="GO" id="GO:1990077">
    <property type="term" value="C:primosome complex"/>
    <property type="evidence" value="ECO:0007669"/>
    <property type="project" value="UniProtKB-KW"/>
</dbReference>
<evidence type="ECO:0000256" key="8">
    <source>
        <dbReference type="ARBA" id="ARBA00022833"/>
    </source>
</evidence>
<keyword evidence="8 12" id="KW-0862">Zinc</keyword>
<keyword evidence="10 12" id="KW-0238">DNA-binding</keyword>
<comment type="similarity">
    <text evidence="12 13">Belongs to the DnaG primase family.</text>
</comment>
<dbReference type="PROSITE" id="PS50880">
    <property type="entry name" value="TOPRIM"/>
    <property type="match status" value="1"/>
</dbReference>
<comment type="caution">
    <text evidence="16">The sequence shown here is derived from an EMBL/GenBank/DDBJ whole genome shotgun (WGS) entry which is preliminary data.</text>
</comment>
<comment type="cofactor">
    <cofactor evidence="12 13 14">
        <name>Zn(2+)</name>
        <dbReference type="ChEBI" id="CHEBI:29105"/>
    </cofactor>
    <text evidence="12 13 14">Binds 1 zinc ion per monomer.</text>
</comment>
<dbReference type="CDD" id="cd03364">
    <property type="entry name" value="TOPRIM_DnaG_primases"/>
    <property type="match status" value="1"/>
</dbReference>
<dbReference type="InterPro" id="IPR036977">
    <property type="entry name" value="DNA_primase_Znf_CHC2"/>
</dbReference>
<keyword evidence="5 12" id="KW-0235">DNA replication</keyword>
<evidence type="ECO:0000256" key="5">
    <source>
        <dbReference type="ARBA" id="ARBA00022705"/>
    </source>
</evidence>
<evidence type="ECO:0000313" key="16">
    <source>
        <dbReference type="EMBL" id="PIZ45014.1"/>
    </source>
</evidence>
<reference evidence="17" key="1">
    <citation type="submission" date="2017-09" db="EMBL/GenBank/DDBJ databases">
        <title>Depth-based differentiation of microbial function through sediment-hosted aquifers and enrichment of novel symbionts in the deep terrestrial subsurface.</title>
        <authorList>
            <person name="Probst A.J."/>
            <person name="Ladd B."/>
            <person name="Jarett J.K."/>
            <person name="Geller-Mcgrath D.E."/>
            <person name="Sieber C.M.K."/>
            <person name="Emerson J.B."/>
            <person name="Anantharaman K."/>
            <person name="Thomas B.C."/>
            <person name="Malmstrom R."/>
            <person name="Stieglmeier M."/>
            <person name="Klingl A."/>
            <person name="Woyke T."/>
            <person name="Ryan C.M."/>
            <person name="Banfield J.F."/>
        </authorList>
    </citation>
    <scope>NUCLEOTIDE SEQUENCE [LARGE SCALE GENOMIC DNA]</scope>
</reference>
<feature type="zinc finger region" description="CHC2-type" evidence="12 14">
    <location>
        <begin position="34"/>
        <end position="58"/>
    </location>
</feature>